<accession>A0A2H0V613</accession>
<comment type="caution">
    <text evidence="1">The sequence shown here is derived from an EMBL/GenBank/DDBJ whole genome shotgun (WGS) entry which is preliminary data.</text>
</comment>
<name>A0A2H0V613_9BACT</name>
<dbReference type="AlphaFoldDB" id="A0A2H0V613"/>
<protein>
    <submittedName>
        <fullName evidence="1">Uncharacterized protein</fullName>
    </submittedName>
</protein>
<reference evidence="2" key="1">
    <citation type="submission" date="2017-09" db="EMBL/GenBank/DDBJ databases">
        <title>Depth-based differentiation of microbial function through sediment-hosted aquifers and enrichment of novel symbionts in the deep terrestrial subsurface.</title>
        <authorList>
            <person name="Probst A.J."/>
            <person name="Ladd B."/>
            <person name="Jarett J.K."/>
            <person name="Geller-Mcgrath D.E."/>
            <person name="Sieber C.M.K."/>
            <person name="Emerson J.B."/>
            <person name="Anantharaman K."/>
            <person name="Thomas B.C."/>
            <person name="Malmstrom R."/>
            <person name="Stieglmeier M."/>
            <person name="Klingl A."/>
            <person name="Woyke T."/>
            <person name="Ryan C.M."/>
            <person name="Banfield J.F."/>
        </authorList>
    </citation>
    <scope>NUCLEOTIDE SEQUENCE [LARGE SCALE GENOMIC DNA]</scope>
</reference>
<dbReference type="Proteomes" id="UP000229901">
    <property type="component" value="Unassembled WGS sequence"/>
</dbReference>
<proteinExistence type="predicted"/>
<sequence>MTVNGKKIEILGNIYRPIRRTWIRYLEEGDVFFSVDLEEYFQVTGDNDTGCAVCLHLKSGKPRRLHFYRDVVECVSEI</sequence>
<evidence type="ECO:0000313" key="2">
    <source>
        <dbReference type="Proteomes" id="UP000229901"/>
    </source>
</evidence>
<organism evidence="1 2">
    <name type="scientific">Candidatus Falkowbacteria bacterium CG10_big_fil_rev_8_21_14_0_10_39_11</name>
    <dbReference type="NCBI Taxonomy" id="1974565"/>
    <lineage>
        <taxon>Bacteria</taxon>
        <taxon>Candidatus Falkowiibacteriota</taxon>
    </lineage>
</organism>
<dbReference type="EMBL" id="PFAP01000003">
    <property type="protein sequence ID" value="PIR94546.1"/>
    <property type="molecule type" value="Genomic_DNA"/>
</dbReference>
<evidence type="ECO:0000313" key="1">
    <source>
        <dbReference type="EMBL" id="PIR94546.1"/>
    </source>
</evidence>
<gene>
    <name evidence="1" type="ORF">COT97_00685</name>
</gene>